<name>A0A9P4G8Y7_9PLEO</name>
<evidence type="ECO:0000313" key="3">
    <source>
        <dbReference type="EMBL" id="KAF1841247.1"/>
    </source>
</evidence>
<evidence type="ECO:0000259" key="2">
    <source>
        <dbReference type="Pfam" id="PF09792"/>
    </source>
</evidence>
<organism evidence="3 4">
    <name type="scientific">Cucurbitaria berberidis CBS 394.84</name>
    <dbReference type="NCBI Taxonomy" id="1168544"/>
    <lineage>
        <taxon>Eukaryota</taxon>
        <taxon>Fungi</taxon>
        <taxon>Dikarya</taxon>
        <taxon>Ascomycota</taxon>
        <taxon>Pezizomycotina</taxon>
        <taxon>Dothideomycetes</taxon>
        <taxon>Pleosporomycetidae</taxon>
        <taxon>Pleosporales</taxon>
        <taxon>Pleosporineae</taxon>
        <taxon>Cucurbitariaceae</taxon>
        <taxon>Cucurbitaria</taxon>
    </lineage>
</organism>
<dbReference type="GeneID" id="63855367"/>
<dbReference type="OrthoDB" id="4657524at2759"/>
<dbReference type="InterPro" id="IPR018620">
    <property type="entry name" value="Ubiquitin3-bd_protein_But2_C"/>
</dbReference>
<feature type="signal peptide" evidence="1">
    <location>
        <begin position="1"/>
        <end position="17"/>
    </location>
</feature>
<protein>
    <recommendedName>
        <fullName evidence="2">Ubiquitin 3 binding protein But2 C-terminal domain-containing protein</fullName>
    </recommendedName>
</protein>
<evidence type="ECO:0000313" key="4">
    <source>
        <dbReference type="Proteomes" id="UP000800039"/>
    </source>
</evidence>
<sequence>MHALALLPVLFGLGAFADLLRTEFPHLIIPLVSTAPNTSFGTRLDATISYSPSSGASEFTEISFDVPNNQAAICRLKFWINPDPNKNAPRELSGEAPYVFNISRLEPKINKNSDRWNSYPATTGYVKTVELDHSGVKWQDDGWFSCPKGQVAQFLLRPSGNRAFRYYWFELDYPADQGGAHGIVLEMHT</sequence>
<keyword evidence="1" id="KW-0732">Signal</keyword>
<feature type="chain" id="PRO_5040291685" description="Ubiquitin 3 binding protein But2 C-terminal domain-containing protein" evidence="1">
    <location>
        <begin position="18"/>
        <end position="189"/>
    </location>
</feature>
<gene>
    <name evidence="3" type="ORF">K460DRAFT_421050</name>
</gene>
<dbReference type="Proteomes" id="UP000800039">
    <property type="component" value="Unassembled WGS sequence"/>
</dbReference>
<accession>A0A9P4G8Y7</accession>
<dbReference type="RefSeq" id="XP_040783810.1">
    <property type="nucleotide sequence ID" value="XM_040938117.1"/>
</dbReference>
<reference evidence="3" key="1">
    <citation type="submission" date="2020-01" db="EMBL/GenBank/DDBJ databases">
        <authorList>
            <consortium name="DOE Joint Genome Institute"/>
            <person name="Haridas S."/>
            <person name="Albert R."/>
            <person name="Binder M."/>
            <person name="Bloem J."/>
            <person name="Labutti K."/>
            <person name="Salamov A."/>
            <person name="Andreopoulos B."/>
            <person name="Baker S.E."/>
            <person name="Barry K."/>
            <person name="Bills G."/>
            <person name="Bluhm B.H."/>
            <person name="Cannon C."/>
            <person name="Castanera R."/>
            <person name="Culley D.E."/>
            <person name="Daum C."/>
            <person name="Ezra D."/>
            <person name="Gonzalez J.B."/>
            <person name="Henrissat B."/>
            <person name="Kuo A."/>
            <person name="Liang C."/>
            <person name="Lipzen A."/>
            <person name="Lutzoni F."/>
            <person name="Magnuson J."/>
            <person name="Mondo S."/>
            <person name="Nolan M."/>
            <person name="Ohm R."/>
            <person name="Pangilinan J."/>
            <person name="Park H.-J."/>
            <person name="Ramirez L."/>
            <person name="Alfaro M."/>
            <person name="Sun H."/>
            <person name="Tritt A."/>
            <person name="Yoshinaga Y."/>
            <person name="Zwiers L.-H."/>
            <person name="Turgeon B.G."/>
            <person name="Goodwin S.B."/>
            <person name="Spatafora J.W."/>
            <person name="Crous P.W."/>
            <person name="Grigoriev I.V."/>
        </authorList>
    </citation>
    <scope>NUCLEOTIDE SEQUENCE</scope>
    <source>
        <strain evidence="3">CBS 394.84</strain>
    </source>
</reference>
<comment type="caution">
    <text evidence="3">The sequence shown here is derived from an EMBL/GenBank/DDBJ whole genome shotgun (WGS) entry which is preliminary data.</text>
</comment>
<proteinExistence type="predicted"/>
<evidence type="ECO:0000256" key="1">
    <source>
        <dbReference type="SAM" id="SignalP"/>
    </source>
</evidence>
<feature type="domain" description="Ubiquitin 3 binding protein But2 C-terminal" evidence="2">
    <location>
        <begin position="23"/>
        <end position="167"/>
    </location>
</feature>
<keyword evidence="4" id="KW-1185">Reference proteome</keyword>
<dbReference type="EMBL" id="ML976619">
    <property type="protein sequence ID" value="KAF1841247.1"/>
    <property type="molecule type" value="Genomic_DNA"/>
</dbReference>
<dbReference type="AlphaFoldDB" id="A0A9P4G8Y7"/>
<dbReference type="Pfam" id="PF09792">
    <property type="entry name" value="But2"/>
    <property type="match status" value="1"/>
</dbReference>